<evidence type="ECO:0000313" key="3">
    <source>
        <dbReference type="Proteomes" id="UP000826656"/>
    </source>
</evidence>
<dbReference type="Proteomes" id="UP000826656">
    <property type="component" value="Unassembled WGS sequence"/>
</dbReference>
<keyword evidence="3" id="KW-1185">Reference proteome</keyword>
<evidence type="ECO:0000256" key="1">
    <source>
        <dbReference type="SAM" id="MobiDB-lite"/>
    </source>
</evidence>
<sequence>MNGQSMWPQHDNILLLPPRVVRQSTKGRKQKKRKKELDEVGASRTKAKRKQKYLGCSRCHKLGHNTRTCKYNLLQTESQNVSPLYHESSSSCAPTKLPVRRAAESRANFNSTK</sequence>
<accession>A0ABQ7TSN0</accession>
<evidence type="ECO:0000313" key="2">
    <source>
        <dbReference type="EMBL" id="KAH0737560.1"/>
    </source>
</evidence>
<dbReference type="EMBL" id="JAIVGD010000028">
    <property type="protein sequence ID" value="KAH0737560.1"/>
    <property type="molecule type" value="Genomic_DNA"/>
</dbReference>
<reference evidence="2 3" key="1">
    <citation type="journal article" date="2021" name="bioRxiv">
        <title>Chromosome-scale and haplotype-resolved genome assembly of a tetraploid potato cultivar.</title>
        <authorList>
            <person name="Sun H."/>
            <person name="Jiao W.-B."/>
            <person name="Krause K."/>
            <person name="Campoy J.A."/>
            <person name="Goel M."/>
            <person name="Folz-Donahue K."/>
            <person name="Kukat C."/>
            <person name="Huettel B."/>
            <person name="Schneeberger K."/>
        </authorList>
    </citation>
    <scope>NUCLEOTIDE SEQUENCE [LARGE SCALE GENOMIC DNA]</scope>
    <source>
        <strain evidence="2">SolTubOtavaFocal</strain>
        <tissue evidence="2">Leaves</tissue>
    </source>
</reference>
<feature type="region of interest" description="Disordered" evidence="1">
    <location>
        <begin position="1"/>
        <end position="47"/>
    </location>
</feature>
<comment type="caution">
    <text evidence="2">The sequence shown here is derived from an EMBL/GenBank/DDBJ whole genome shotgun (WGS) entry which is preliminary data.</text>
</comment>
<feature type="compositionally biased region" description="Polar residues" evidence="1">
    <location>
        <begin position="83"/>
        <end position="93"/>
    </location>
</feature>
<feature type="region of interest" description="Disordered" evidence="1">
    <location>
        <begin position="83"/>
        <end position="113"/>
    </location>
</feature>
<protein>
    <submittedName>
        <fullName evidence="2">Uncharacterized protein</fullName>
    </submittedName>
</protein>
<gene>
    <name evidence="2" type="ORF">KY290_036265</name>
</gene>
<organism evidence="2 3">
    <name type="scientific">Solanum tuberosum</name>
    <name type="common">Potato</name>
    <dbReference type="NCBI Taxonomy" id="4113"/>
    <lineage>
        <taxon>Eukaryota</taxon>
        <taxon>Viridiplantae</taxon>
        <taxon>Streptophyta</taxon>
        <taxon>Embryophyta</taxon>
        <taxon>Tracheophyta</taxon>
        <taxon>Spermatophyta</taxon>
        <taxon>Magnoliopsida</taxon>
        <taxon>eudicotyledons</taxon>
        <taxon>Gunneridae</taxon>
        <taxon>Pentapetalae</taxon>
        <taxon>asterids</taxon>
        <taxon>lamiids</taxon>
        <taxon>Solanales</taxon>
        <taxon>Solanaceae</taxon>
        <taxon>Solanoideae</taxon>
        <taxon>Solaneae</taxon>
        <taxon>Solanum</taxon>
    </lineage>
</organism>
<feature type="compositionally biased region" description="Basic residues" evidence="1">
    <location>
        <begin position="25"/>
        <end position="34"/>
    </location>
</feature>
<proteinExistence type="predicted"/>
<name>A0ABQ7TSN0_SOLTU</name>